<dbReference type="Pfam" id="PF13439">
    <property type="entry name" value="Glyco_transf_4"/>
    <property type="match status" value="1"/>
</dbReference>
<dbReference type="EMBL" id="SLXB01000023">
    <property type="protein sequence ID" value="TCO88917.1"/>
    <property type="molecule type" value="Genomic_DNA"/>
</dbReference>
<sequence>MKILMIGQLPSEVGGTYTTGVCNVVYELSRCSTIGIDLIVYATNISDNAAKRINGTTCYRGTLLRPYRVLFEMLMNPVKRFRQWWFYKKQCHANFIHYEMYRDNIYRIIQEEKPDIIHCMNLVQMSSAYFANEKFNIPLILTFHGVNKNNDTEAKSIVDMPDYTTCLTNETLAEIIKRNYPKSRSIIIPNGVDTNKFYFCDEERRIVRENLGIDDITTVLLTVGSIQHRKGQYSFIQKLSSLGVDFKYKYILIGRGPDEGKIRKYICDNGLEDKVIIIGYVANADLYKYYSAADVYIHGSYEEGQALSEVEAYATDLKIALNKDVLRTVITDTTNKNDYYVFDYNKFDSDAFVLWARNHRKKRISRKQYDWREIFKLYVALYYKILSEK</sequence>
<dbReference type="InterPro" id="IPR028098">
    <property type="entry name" value="Glyco_trans_4-like_N"/>
</dbReference>
<dbReference type="CDD" id="cd03801">
    <property type="entry name" value="GT4_PimA-like"/>
    <property type="match status" value="1"/>
</dbReference>
<dbReference type="SUPFAM" id="SSF53756">
    <property type="entry name" value="UDP-Glycosyltransferase/glycogen phosphorylase"/>
    <property type="match status" value="1"/>
</dbReference>
<dbReference type="Proteomes" id="UP000295600">
    <property type="component" value="Unassembled WGS sequence"/>
</dbReference>
<evidence type="ECO:0000313" key="3">
    <source>
        <dbReference type="EMBL" id="TCO88917.1"/>
    </source>
</evidence>
<feature type="domain" description="Glycosyltransferase subfamily 4-like N-terminal" evidence="2">
    <location>
        <begin position="102"/>
        <end position="195"/>
    </location>
</feature>
<dbReference type="PANTHER" id="PTHR45947:SF3">
    <property type="entry name" value="SULFOQUINOVOSYL TRANSFERASE SQD2"/>
    <property type="match status" value="1"/>
</dbReference>
<dbReference type="AlphaFoldDB" id="A0A4R2LLS5"/>
<evidence type="ECO:0000259" key="2">
    <source>
        <dbReference type="Pfam" id="PF13439"/>
    </source>
</evidence>
<evidence type="ECO:0000313" key="4">
    <source>
        <dbReference type="Proteomes" id="UP000295600"/>
    </source>
</evidence>
<comment type="caution">
    <text evidence="3">The sequence shown here is derived from an EMBL/GenBank/DDBJ whole genome shotgun (WGS) entry which is preliminary data.</text>
</comment>
<dbReference type="Pfam" id="PF00534">
    <property type="entry name" value="Glycos_transf_1"/>
    <property type="match status" value="1"/>
</dbReference>
<organism evidence="3 4">
    <name type="scientific">Prevotella heparinolytica</name>
    <dbReference type="NCBI Taxonomy" id="28113"/>
    <lineage>
        <taxon>Bacteria</taxon>
        <taxon>Pseudomonadati</taxon>
        <taxon>Bacteroidota</taxon>
        <taxon>Bacteroidia</taxon>
        <taxon>Bacteroidales</taxon>
        <taxon>Bacteroidaceae</taxon>
        <taxon>Bacteroides</taxon>
    </lineage>
</organism>
<dbReference type="GO" id="GO:0016757">
    <property type="term" value="F:glycosyltransferase activity"/>
    <property type="evidence" value="ECO:0007669"/>
    <property type="project" value="InterPro"/>
</dbReference>
<reference evidence="3 4" key="1">
    <citation type="submission" date="2019-03" db="EMBL/GenBank/DDBJ databases">
        <title>Genomic Encyclopedia of Type Strains, Phase IV (KMG-IV): sequencing the most valuable type-strain genomes for metagenomic binning, comparative biology and taxonomic classification.</title>
        <authorList>
            <person name="Goeker M."/>
        </authorList>
    </citation>
    <scope>NUCLEOTIDE SEQUENCE [LARGE SCALE GENOMIC DNA]</scope>
    <source>
        <strain evidence="3 4">DSM 23917</strain>
    </source>
</reference>
<accession>A0A4R2LLS5</accession>
<name>A0A4R2LLS5_9BACE</name>
<dbReference type="Gene3D" id="3.40.50.2000">
    <property type="entry name" value="Glycogen Phosphorylase B"/>
    <property type="match status" value="2"/>
</dbReference>
<keyword evidence="3" id="KW-0808">Transferase</keyword>
<gene>
    <name evidence="3" type="ORF">EV202_12325</name>
</gene>
<dbReference type="InterPro" id="IPR050194">
    <property type="entry name" value="Glycosyltransferase_grp1"/>
</dbReference>
<feature type="domain" description="Glycosyl transferase family 1" evidence="1">
    <location>
        <begin position="206"/>
        <end position="317"/>
    </location>
</feature>
<dbReference type="RefSeq" id="WP_131927139.1">
    <property type="nucleotide sequence ID" value="NZ_SLXB01000023.1"/>
</dbReference>
<protein>
    <submittedName>
        <fullName evidence="3">Glycosyltransferase involved in cell wall biosynthesis</fullName>
    </submittedName>
</protein>
<evidence type="ECO:0000259" key="1">
    <source>
        <dbReference type="Pfam" id="PF00534"/>
    </source>
</evidence>
<proteinExistence type="predicted"/>
<dbReference type="InterPro" id="IPR001296">
    <property type="entry name" value="Glyco_trans_1"/>
</dbReference>
<dbReference type="PANTHER" id="PTHR45947">
    <property type="entry name" value="SULFOQUINOVOSYL TRANSFERASE SQD2"/>
    <property type="match status" value="1"/>
</dbReference>